<gene>
    <name evidence="3" type="ORF">CTI12_AA482900</name>
</gene>
<keyword evidence="3" id="KW-0378">Hydrolase</keyword>
<proteinExistence type="predicted"/>
<evidence type="ECO:0000256" key="1">
    <source>
        <dbReference type="SAM" id="MobiDB-lite"/>
    </source>
</evidence>
<keyword evidence="2" id="KW-0732">Signal</keyword>
<protein>
    <submittedName>
        <fullName evidence="3">P-loop containing nucleoside triphosphate hydrolases superfamily protein</fullName>
    </submittedName>
</protein>
<dbReference type="EMBL" id="PKPP01009047">
    <property type="protein sequence ID" value="PWA49174.1"/>
    <property type="molecule type" value="Genomic_DNA"/>
</dbReference>
<evidence type="ECO:0000313" key="3">
    <source>
        <dbReference type="EMBL" id="PWA49174.1"/>
    </source>
</evidence>
<organism evidence="3 4">
    <name type="scientific">Artemisia annua</name>
    <name type="common">Sweet wormwood</name>
    <dbReference type="NCBI Taxonomy" id="35608"/>
    <lineage>
        <taxon>Eukaryota</taxon>
        <taxon>Viridiplantae</taxon>
        <taxon>Streptophyta</taxon>
        <taxon>Embryophyta</taxon>
        <taxon>Tracheophyta</taxon>
        <taxon>Spermatophyta</taxon>
        <taxon>Magnoliopsida</taxon>
        <taxon>eudicotyledons</taxon>
        <taxon>Gunneridae</taxon>
        <taxon>Pentapetalae</taxon>
        <taxon>asterids</taxon>
        <taxon>campanulids</taxon>
        <taxon>Asterales</taxon>
        <taxon>Asteraceae</taxon>
        <taxon>Asteroideae</taxon>
        <taxon>Anthemideae</taxon>
        <taxon>Artemisiinae</taxon>
        <taxon>Artemisia</taxon>
    </lineage>
</organism>
<evidence type="ECO:0000313" key="4">
    <source>
        <dbReference type="Proteomes" id="UP000245207"/>
    </source>
</evidence>
<evidence type="ECO:0000256" key="2">
    <source>
        <dbReference type="SAM" id="SignalP"/>
    </source>
</evidence>
<keyword evidence="4" id="KW-1185">Reference proteome</keyword>
<feature type="chain" id="PRO_5015420214" evidence="2">
    <location>
        <begin position="18"/>
        <end position="257"/>
    </location>
</feature>
<dbReference type="STRING" id="35608.A0A2U1LJK1"/>
<dbReference type="GO" id="GO:0016787">
    <property type="term" value="F:hydrolase activity"/>
    <property type="evidence" value="ECO:0007669"/>
    <property type="project" value="UniProtKB-KW"/>
</dbReference>
<accession>A0A2U1LJK1</accession>
<feature type="compositionally biased region" description="Acidic residues" evidence="1">
    <location>
        <begin position="238"/>
        <end position="251"/>
    </location>
</feature>
<comment type="caution">
    <text evidence="3">The sequence shown here is derived from an EMBL/GenBank/DDBJ whole genome shotgun (WGS) entry which is preliminary data.</text>
</comment>
<feature type="region of interest" description="Disordered" evidence="1">
    <location>
        <begin position="227"/>
        <end position="257"/>
    </location>
</feature>
<feature type="region of interest" description="Disordered" evidence="1">
    <location>
        <begin position="122"/>
        <end position="154"/>
    </location>
</feature>
<dbReference type="Proteomes" id="UP000245207">
    <property type="component" value="Unassembled WGS sequence"/>
</dbReference>
<reference evidence="3 4" key="1">
    <citation type="journal article" date="2018" name="Mol. Plant">
        <title>The genome of Artemisia annua provides insight into the evolution of Asteraceae family and artemisinin biosynthesis.</title>
        <authorList>
            <person name="Shen Q."/>
            <person name="Zhang L."/>
            <person name="Liao Z."/>
            <person name="Wang S."/>
            <person name="Yan T."/>
            <person name="Shi P."/>
            <person name="Liu M."/>
            <person name="Fu X."/>
            <person name="Pan Q."/>
            <person name="Wang Y."/>
            <person name="Lv Z."/>
            <person name="Lu X."/>
            <person name="Zhang F."/>
            <person name="Jiang W."/>
            <person name="Ma Y."/>
            <person name="Chen M."/>
            <person name="Hao X."/>
            <person name="Li L."/>
            <person name="Tang Y."/>
            <person name="Lv G."/>
            <person name="Zhou Y."/>
            <person name="Sun X."/>
            <person name="Brodelius P.E."/>
            <person name="Rose J.K.C."/>
            <person name="Tang K."/>
        </authorList>
    </citation>
    <scope>NUCLEOTIDE SEQUENCE [LARGE SCALE GENOMIC DNA]</scope>
    <source>
        <strain evidence="4">cv. Huhao1</strain>
        <tissue evidence="3">Leaf</tissue>
    </source>
</reference>
<name>A0A2U1LJK1_ARTAN</name>
<sequence>MMLKLALQRFLLSHSTCLLQIDIASHDMEEKKDEEESTLNEGEVEIAIMRLLYFFMFDFGLELQLKDVSGKLLVDSNFSGERNCEVKRLNESISHLVVEKEHVRIVKKTFVHKVHKSVPDKKEIRTREEDMEEKNEGGETAGKMRTLEGESDDEEVAPVEIVDGDMDVDEDVKGNKENGDVMVDGAHIGDIVTSLQNGYSMDEDDTNPLDAFMNSLLIPEITKIIPGKDSDLEYPNVDNDEDPLEDEDDDEFMKRVK</sequence>
<feature type="signal peptide" evidence="2">
    <location>
        <begin position="1"/>
        <end position="17"/>
    </location>
</feature>
<dbReference type="AlphaFoldDB" id="A0A2U1LJK1"/>